<protein>
    <submittedName>
        <fullName evidence="4">Polysaccharide chain length determinant protein, PEP-CTERM locus subfamily</fullName>
    </submittedName>
</protein>
<dbReference type="Proteomes" id="UP000012046">
    <property type="component" value="Unassembled WGS sequence"/>
</dbReference>
<feature type="transmembrane region" description="Helical" evidence="2">
    <location>
        <begin position="24"/>
        <end position="41"/>
    </location>
</feature>
<evidence type="ECO:0000313" key="4">
    <source>
        <dbReference type="EMBL" id="EHR42184.1"/>
    </source>
</evidence>
<dbReference type="NCBIfam" id="TIGR03007">
    <property type="entry name" value="pepcterm_ChnLen"/>
    <property type="match status" value="1"/>
</dbReference>
<dbReference type="PANTHER" id="PTHR32309">
    <property type="entry name" value="TYROSINE-PROTEIN KINASE"/>
    <property type="match status" value="1"/>
</dbReference>
<gene>
    <name evidence="4" type="ORF">AJE_02876</name>
</gene>
<feature type="transmembrane region" description="Helical" evidence="2">
    <location>
        <begin position="432"/>
        <end position="451"/>
    </location>
</feature>
<keyword evidence="2" id="KW-1133">Transmembrane helix</keyword>
<organism evidence="4 5">
    <name type="scientific">Alishewanella jeotgali KCTC 22429</name>
    <dbReference type="NCBI Taxonomy" id="1129374"/>
    <lineage>
        <taxon>Bacteria</taxon>
        <taxon>Pseudomonadati</taxon>
        <taxon>Pseudomonadota</taxon>
        <taxon>Gammaproteobacteria</taxon>
        <taxon>Alteromonadales</taxon>
        <taxon>Alteromonadaceae</taxon>
        <taxon>Alishewanella</taxon>
    </lineage>
</organism>
<feature type="transmembrane region" description="Helical" evidence="2">
    <location>
        <begin position="491"/>
        <end position="510"/>
    </location>
</feature>
<evidence type="ECO:0000259" key="3">
    <source>
        <dbReference type="Pfam" id="PF13807"/>
    </source>
</evidence>
<dbReference type="Pfam" id="PF13807">
    <property type="entry name" value="GNVR"/>
    <property type="match status" value="1"/>
</dbReference>
<reference evidence="4 5" key="1">
    <citation type="journal article" date="2012" name="J. Bacteriol.">
        <title>Genome Sequence of Extracellular-Protease-Producing Alishewanella jeotgali Isolated from Traditional Korean Fermented Seafood.</title>
        <authorList>
            <person name="Jung J."/>
            <person name="Chun J."/>
            <person name="Park W."/>
        </authorList>
    </citation>
    <scope>NUCLEOTIDE SEQUENCE [LARGE SCALE GENOMIC DNA]</scope>
    <source>
        <strain evidence="4 5">KCTC 22429</strain>
    </source>
</reference>
<dbReference type="eggNOG" id="COG3206">
    <property type="taxonomic scope" value="Bacteria"/>
</dbReference>
<dbReference type="InterPro" id="IPR050445">
    <property type="entry name" value="Bact_polysacc_biosynth/exp"/>
</dbReference>
<keyword evidence="2" id="KW-0472">Membrane</keyword>
<sequence length="529" mass="59949">MKEIHQALEVIQTYLQGIWLRRRYIVITAWLVCPIGWFYVYKMPPVYEANARLYVETSTFLEPLLRGLAIRTNPDDQIRLMARTLLSRPNLEKIARATDLDVRALNDKDFERLIDSLQRNIKISATGRDDIYAISFKDPEPQVALRVVRETLNTFVENQVGSSRADSQAAERFLNLEIAEYERRLIEAELKLSDFKKSRLNMLPGSDRDYYSQLTQEMQRLEASRLELRELETRLASAKSQMAGEEPVFGIMPYSGSGVGVATQYDERIRSLQAQQDALLIRFTENHPDVLETRRLLDSLTAQRELELKNLASIAADRPAAGINSNPVYQELRILASRLETEAASARVRVKAYESRVAELEGRLNLIPELEAEFTALNRDYDVNKSKYEALLARREAAELSRRADASEQSVQFNIIEPPRVPLSPSGPNKGLFYSAVLVMGIAAGIGMAFLRSLISPVLSRASQLQAISDFPVFGVVSHVHKAQILRQYRLHLAYFLVLGGALVMFYLLLLTNDMLFGRPAALLMGIIR</sequence>
<keyword evidence="2" id="KW-0812">Transmembrane</keyword>
<dbReference type="GO" id="GO:0005886">
    <property type="term" value="C:plasma membrane"/>
    <property type="evidence" value="ECO:0007669"/>
    <property type="project" value="TreeGrafter"/>
</dbReference>
<dbReference type="PATRIC" id="fig|1129374.4.peg.581"/>
<evidence type="ECO:0000256" key="1">
    <source>
        <dbReference type="SAM" id="Coils"/>
    </source>
</evidence>
<feature type="coiled-coil region" evidence="1">
    <location>
        <begin position="329"/>
        <end position="363"/>
    </location>
</feature>
<evidence type="ECO:0000256" key="2">
    <source>
        <dbReference type="SAM" id="Phobius"/>
    </source>
</evidence>
<accession>H3ZB70</accession>
<dbReference type="STRING" id="1129374.AJE_02876"/>
<dbReference type="PANTHER" id="PTHR32309:SF13">
    <property type="entry name" value="FERRIC ENTEROBACTIN TRANSPORT PROTEIN FEPE"/>
    <property type="match status" value="1"/>
</dbReference>
<name>H3ZB70_9ALTE</name>
<feature type="coiled-coil region" evidence="1">
    <location>
        <begin position="171"/>
        <end position="241"/>
    </location>
</feature>
<dbReference type="RefSeq" id="WP_008949589.1">
    <property type="nucleotide sequence ID" value="NZ_AHTH01000005.1"/>
</dbReference>
<dbReference type="GO" id="GO:0004713">
    <property type="term" value="F:protein tyrosine kinase activity"/>
    <property type="evidence" value="ECO:0007669"/>
    <property type="project" value="TreeGrafter"/>
</dbReference>
<keyword evidence="1" id="KW-0175">Coiled coil</keyword>
<proteinExistence type="predicted"/>
<feature type="domain" description="Tyrosine-protein kinase G-rich" evidence="3">
    <location>
        <begin position="373"/>
        <end position="453"/>
    </location>
</feature>
<comment type="caution">
    <text evidence="4">The sequence shown here is derived from an EMBL/GenBank/DDBJ whole genome shotgun (WGS) entry which is preliminary data.</text>
</comment>
<dbReference type="EMBL" id="AHTH01000005">
    <property type="protein sequence ID" value="EHR42184.1"/>
    <property type="molecule type" value="Genomic_DNA"/>
</dbReference>
<dbReference type="InterPro" id="IPR032807">
    <property type="entry name" value="GNVR"/>
</dbReference>
<dbReference type="AlphaFoldDB" id="H3ZB70"/>
<keyword evidence="5" id="KW-1185">Reference proteome</keyword>
<dbReference type="InterPro" id="IPR014345">
    <property type="entry name" value="XrtA_polysacc_chain"/>
</dbReference>
<evidence type="ECO:0000313" key="5">
    <source>
        <dbReference type="Proteomes" id="UP000012046"/>
    </source>
</evidence>